<dbReference type="RefSeq" id="WP_345701321.1">
    <property type="nucleotide sequence ID" value="NZ_BAABIS010000001.1"/>
</dbReference>
<gene>
    <name evidence="2" type="ORF">GCM10023235_74230</name>
</gene>
<protein>
    <submittedName>
        <fullName evidence="2">Uncharacterized protein</fullName>
    </submittedName>
</protein>
<evidence type="ECO:0000313" key="2">
    <source>
        <dbReference type="EMBL" id="GAA4882885.1"/>
    </source>
</evidence>
<reference evidence="3" key="1">
    <citation type="journal article" date="2019" name="Int. J. Syst. Evol. Microbiol.">
        <title>The Global Catalogue of Microorganisms (GCM) 10K type strain sequencing project: providing services to taxonomists for standard genome sequencing and annotation.</title>
        <authorList>
            <consortium name="The Broad Institute Genomics Platform"/>
            <consortium name="The Broad Institute Genome Sequencing Center for Infectious Disease"/>
            <person name="Wu L."/>
            <person name="Ma J."/>
        </authorList>
    </citation>
    <scope>NUCLEOTIDE SEQUENCE [LARGE SCALE GENOMIC DNA]</scope>
    <source>
        <strain evidence="3">JCM 13006</strain>
    </source>
</reference>
<proteinExistence type="predicted"/>
<comment type="caution">
    <text evidence="2">The sequence shown here is derived from an EMBL/GenBank/DDBJ whole genome shotgun (WGS) entry which is preliminary data.</text>
</comment>
<feature type="region of interest" description="Disordered" evidence="1">
    <location>
        <begin position="84"/>
        <end position="109"/>
    </location>
</feature>
<evidence type="ECO:0000313" key="3">
    <source>
        <dbReference type="Proteomes" id="UP001501752"/>
    </source>
</evidence>
<keyword evidence="3" id="KW-1185">Reference proteome</keyword>
<dbReference type="EMBL" id="BAABIS010000001">
    <property type="protein sequence ID" value="GAA4882885.1"/>
    <property type="molecule type" value="Genomic_DNA"/>
</dbReference>
<dbReference type="Proteomes" id="UP001501752">
    <property type="component" value="Unassembled WGS sequence"/>
</dbReference>
<name>A0ABP9EQ60_9ACTN</name>
<organism evidence="2 3">
    <name type="scientific">Kitasatospora terrestris</name>
    <dbReference type="NCBI Taxonomy" id="258051"/>
    <lineage>
        <taxon>Bacteria</taxon>
        <taxon>Bacillati</taxon>
        <taxon>Actinomycetota</taxon>
        <taxon>Actinomycetes</taxon>
        <taxon>Kitasatosporales</taxon>
        <taxon>Streptomycetaceae</taxon>
        <taxon>Kitasatospora</taxon>
    </lineage>
</organism>
<accession>A0ABP9EQ60</accession>
<sequence length="109" mass="11976">MGREYFYHLEYAGNSITTRVTLGTVRELELLVNGHGAADERLHGHHAEMHVLRAVLPGDPPTEASVEVAMPAALHGEPACTLVAGDDRLPMPERPMPHNARPTEASWYD</sequence>
<evidence type="ECO:0000256" key="1">
    <source>
        <dbReference type="SAM" id="MobiDB-lite"/>
    </source>
</evidence>